<evidence type="ECO:0000256" key="1">
    <source>
        <dbReference type="SAM" id="Phobius"/>
    </source>
</evidence>
<organism evidence="4 5">
    <name type="scientific">Electrophorus voltai</name>
    <dbReference type="NCBI Taxonomy" id="2609070"/>
    <lineage>
        <taxon>Eukaryota</taxon>
        <taxon>Metazoa</taxon>
        <taxon>Chordata</taxon>
        <taxon>Craniata</taxon>
        <taxon>Vertebrata</taxon>
        <taxon>Euteleostomi</taxon>
        <taxon>Actinopterygii</taxon>
        <taxon>Neopterygii</taxon>
        <taxon>Teleostei</taxon>
        <taxon>Ostariophysi</taxon>
        <taxon>Gymnotiformes</taxon>
        <taxon>Gymnotoidei</taxon>
        <taxon>Gymnotidae</taxon>
        <taxon>Electrophorus</taxon>
    </lineage>
</organism>
<feature type="domain" description="Nose resistant-to-fluoxetine protein N-terminal" evidence="3">
    <location>
        <begin position="29"/>
        <end position="132"/>
    </location>
</feature>
<feature type="transmembrane region" description="Helical" evidence="1">
    <location>
        <begin position="655"/>
        <end position="675"/>
    </location>
</feature>
<keyword evidence="1" id="KW-0472">Membrane</keyword>
<dbReference type="SMART" id="SM00703">
    <property type="entry name" value="NRF"/>
    <property type="match status" value="1"/>
</dbReference>
<keyword evidence="1" id="KW-0812">Transmembrane</keyword>
<name>A0AAD8YZ16_9TELE</name>
<dbReference type="Proteomes" id="UP001239994">
    <property type="component" value="Unassembled WGS sequence"/>
</dbReference>
<dbReference type="Pfam" id="PF01757">
    <property type="entry name" value="Acyl_transf_3"/>
    <property type="match status" value="1"/>
</dbReference>
<reference evidence="4" key="1">
    <citation type="submission" date="2023-03" db="EMBL/GenBank/DDBJ databases">
        <title>Electrophorus voltai genome.</title>
        <authorList>
            <person name="Bian C."/>
        </authorList>
    </citation>
    <scope>NUCLEOTIDE SEQUENCE</scope>
    <source>
        <strain evidence="4">CB-2022</strain>
        <tissue evidence="4">Muscle</tissue>
    </source>
</reference>
<gene>
    <name evidence="4" type="ORF">P4O66_016936</name>
</gene>
<accession>A0AAD8YZ16</accession>
<dbReference type="PANTHER" id="PTHR11161:SF0">
    <property type="entry name" value="O-ACYLTRANSFERASE LIKE PROTEIN"/>
    <property type="match status" value="1"/>
</dbReference>
<feature type="transmembrane region" description="Helical" evidence="1">
    <location>
        <begin position="624"/>
        <end position="643"/>
    </location>
</feature>
<feature type="transmembrane region" description="Helical" evidence="1">
    <location>
        <begin position="478"/>
        <end position="499"/>
    </location>
</feature>
<sequence length="723" mass="79848">MLSGSSAVTLSAILGLLLPGPAVRTLNVTAKCLQDTITFLTELDKDTPEEYAALTVFDAFGKPGSDVTGGNVNQVGSLTECLSVQGPGFKGQYCQLFLKQGAVEYFVGICVPDSCDEEEVKTLVFYEKFKQGHISLISPVPALLLSDPTLDLLMTQCVSTYVTLDLSAIVCLCVCTLMMALPLAASAYVAVMRWRRRGEVRLGVDSTLFSNPALYGALLANHSREEFSCQDTSPWQGINAERDQEQSVTSECTHTHAHTFSLLVLYLNISLFLTFLCGVVSYLQAFSVQASSVAVLGTAGVGSGVGVTFSSLNGIRVLSLLWVVCGHTVQLSAYSNLDNSKRWKETVASSPLYVFAFSGPVYLAVDTFLLLGGLLSAKSLLSSIQRSGDILSLRLVAYFLFKRFKRVQPLHLFMVCLIIALFSVLQRGVFWFIAEDEVVSCKKYWWSNLLLVNNLFTITNIVRSLTILFTITDICAPWTWYLSIDFQFYVTTPLVIFLYRLNKCVMVAVATVLLVTSVLAGAMVTVVLCLPVHQPTTLTHENYFQYYYNKPYTRYGPYLLGMLAGLYMTTKTEGVLKHRWQAAAGWLSSLSAMALLVGLAYALKDVPPHVSLARAVYQGLHRSVWALAVVWIILACEEGYGGFVNTFLSMKVWTPLSNISFACYLVHPVLILLFNGKQETSMHYTDLNFLYLFLSHMVVTVVLGYVLTVLIEKPYLFLSNAKG</sequence>
<feature type="transmembrane region" description="Helical" evidence="1">
    <location>
        <begin position="445"/>
        <end position="471"/>
    </location>
</feature>
<feature type="transmembrane region" description="Helical" evidence="1">
    <location>
        <begin position="410"/>
        <end position="433"/>
    </location>
</feature>
<feature type="transmembrane region" description="Helical" evidence="1">
    <location>
        <begin position="354"/>
        <end position="377"/>
    </location>
</feature>
<evidence type="ECO:0000259" key="3">
    <source>
        <dbReference type="SMART" id="SM00703"/>
    </source>
</evidence>
<dbReference type="InterPro" id="IPR002656">
    <property type="entry name" value="Acyl_transf_3_dom"/>
</dbReference>
<evidence type="ECO:0000256" key="2">
    <source>
        <dbReference type="SAM" id="SignalP"/>
    </source>
</evidence>
<protein>
    <recommendedName>
        <fullName evidence="3">Nose resistant-to-fluoxetine protein N-terminal domain-containing protein</fullName>
    </recommendedName>
</protein>
<evidence type="ECO:0000313" key="4">
    <source>
        <dbReference type="EMBL" id="KAK1788513.1"/>
    </source>
</evidence>
<dbReference type="Pfam" id="PF20146">
    <property type="entry name" value="NRF"/>
    <property type="match status" value="1"/>
</dbReference>
<dbReference type="AlphaFoldDB" id="A0AAD8YZ16"/>
<feature type="chain" id="PRO_5042106948" description="Nose resistant-to-fluoxetine protein N-terminal domain-containing protein" evidence="2">
    <location>
        <begin position="26"/>
        <end position="723"/>
    </location>
</feature>
<proteinExistence type="predicted"/>
<feature type="transmembrane region" description="Helical" evidence="1">
    <location>
        <begin position="289"/>
        <end position="310"/>
    </location>
</feature>
<keyword evidence="5" id="KW-1185">Reference proteome</keyword>
<feature type="transmembrane region" description="Helical" evidence="1">
    <location>
        <begin position="505"/>
        <end position="531"/>
    </location>
</feature>
<dbReference type="GO" id="GO:0016747">
    <property type="term" value="F:acyltransferase activity, transferring groups other than amino-acyl groups"/>
    <property type="evidence" value="ECO:0007669"/>
    <property type="project" value="InterPro"/>
</dbReference>
<comment type="caution">
    <text evidence="4">The sequence shown here is derived from an EMBL/GenBank/DDBJ whole genome shotgun (WGS) entry which is preliminary data.</text>
</comment>
<feature type="transmembrane region" description="Helical" evidence="1">
    <location>
        <begin position="166"/>
        <end position="191"/>
    </location>
</feature>
<dbReference type="PANTHER" id="PTHR11161">
    <property type="entry name" value="O-ACYLTRANSFERASE"/>
    <property type="match status" value="1"/>
</dbReference>
<feature type="transmembrane region" description="Helical" evidence="1">
    <location>
        <begin position="582"/>
        <end position="603"/>
    </location>
</feature>
<dbReference type="EMBL" id="JAROKS010000023">
    <property type="protein sequence ID" value="KAK1788513.1"/>
    <property type="molecule type" value="Genomic_DNA"/>
</dbReference>
<feature type="transmembrane region" description="Helical" evidence="1">
    <location>
        <begin position="263"/>
        <end position="283"/>
    </location>
</feature>
<evidence type="ECO:0000313" key="5">
    <source>
        <dbReference type="Proteomes" id="UP001239994"/>
    </source>
</evidence>
<dbReference type="InterPro" id="IPR006621">
    <property type="entry name" value="Nose-resist-to-fluoxetine_N"/>
</dbReference>
<feature type="signal peptide" evidence="2">
    <location>
        <begin position="1"/>
        <end position="25"/>
    </location>
</feature>
<feature type="transmembrane region" description="Helical" evidence="1">
    <location>
        <begin position="552"/>
        <end position="570"/>
    </location>
</feature>
<feature type="transmembrane region" description="Helical" evidence="1">
    <location>
        <begin position="687"/>
        <end position="711"/>
    </location>
</feature>
<dbReference type="InterPro" id="IPR052728">
    <property type="entry name" value="O2_lipid_transport_reg"/>
</dbReference>
<keyword evidence="1" id="KW-1133">Transmembrane helix</keyword>
<keyword evidence="2" id="KW-0732">Signal</keyword>